<name>A0A0A8B581_9ACTN</name>
<proteinExistence type="predicted"/>
<organism evidence="1 2">
    <name type="scientific">Berryella intestinalis</name>
    <dbReference type="NCBI Taxonomy" id="1531429"/>
    <lineage>
        <taxon>Bacteria</taxon>
        <taxon>Bacillati</taxon>
        <taxon>Actinomycetota</taxon>
        <taxon>Coriobacteriia</taxon>
        <taxon>Eggerthellales</taxon>
        <taxon>Eggerthellaceae</taxon>
        <taxon>Berryella</taxon>
    </lineage>
</organism>
<reference evidence="2" key="1">
    <citation type="submission" date="2014-08" db="EMBL/GenBank/DDBJ databases">
        <title>Coriobacteriaceae sp. complete genome.</title>
        <authorList>
            <person name="Looft T."/>
            <person name="Bayles D.O."/>
            <person name="Stanton T.B."/>
        </authorList>
    </citation>
    <scope>NUCLEOTIDE SEQUENCE [LARGE SCALE GENOMIC DNA]</scope>
    <source>
        <strain evidence="2">68-1-3</strain>
    </source>
</reference>
<dbReference type="HOGENOM" id="CLU_2842312_0_0_11"/>
<dbReference type="EMBL" id="CP009302">
    <property type="protein sequence ID" value="AJC12631.1"/>
    <property type="molecule type" value="Genomic_DNA"/>
</dbReference>
<evidence type="ECO:0000313" key="2">
    <source>
        <dbReference type="Proteomes" id="UP000031121"/>
    </source>
</evidence>
<dbReference type="RefSeq" id="WP_039690072.1">
    <property type="nucleotide sequence ID" value="NZ_CP009302.1"/>
</dbReference>
<dbReference type="OrthoDB" id="3183382at2"/>
<evidence type="ECO:0000313" key="1">
    <source>
        <dbReference type="EMBL" id="AJC12631.1"/>
    </source>
</evidence>
<dbReference type="KEGG" id="cbac:JI75_08200"/>
<dbReference type="Proteomes" id="UP000031121">
    <property type="component" value="Chromosome"/>
</dbReference>
<reference evidence="1 2" key="2">
    <citation type="journal article" date="2015" name="Genome Announc.">
        <title>Complete Genome Sequence of Coriobacteriaceae Strain 68-1-3, a Novel Mucus-Degrading Isolate from the Swine Intestinal Tract.</title>
        <authorList>
            <person name="Looft T."/>
            <person name="Bayles D.O."/>
            <person name="Alt D.P."/>
            <person name="Stanton T.B."/>
        </authorList>
    </citation>
    <scope>NUCLEOTIDE SEQUENCE [LARGE SCALE GENOMIC DNA]</scope>
    <source>
        <strain evidence="1 2">68-1-3</strain>
    </source>
</reference>
<gene>
    <name evidence="1" type="ORF">JI75_08200</name>
</gene>
<dbReference type="STRING" id="1531429.JI75_08200"/>
<protein>
    <submittedName>
        <fullName evidence="1">Uncharacterized protein</fullName>
    </submittedName>
</protein>
<sequence length="65" mass="7039">MNTLDLERLDGVESLVQAVGSSSEPFVVIDARGREALVAMSPSVLERLLFDTSILNCDQGGWSRS</sequence>
<accession>A0A0A8B581</accession>
<keyword evidence="2" id="KW-1185">Reference proteome</keyword>
<dbReference type="AlphaFoldDB" id="A0A0A8B581"/>